<keyword evidence="10 11" id="KW-0998">Cell outer membrane</keyword>
<keyword evidence="9 11" id="KW-0472">Membrane</keyword>
<feature type="chain" id="PRO_5019400310" evidence="14">
    <location>
        <begin position="29"/>
        <end position="695"/>
    </location>
</feature>
<dbReference type="GO" id="GO:0009279">
    <property type="term" value="C:cell outer membrane"/>
    <property type="evidence" value="ECO:0007669"/>
    <property type="project" value="UniProtKB-SubCell"/>
</dbReference>
<dbReference type="InterPro" id="IPR012910">
    <property type="entry name" value="Plug_dom"/>
</dbReference>
<dbReference type="PANTHER" id="PTHR32552:SF81">
    <property type="entry name" value="TONB-DEPENDENT OUTER MEMBRANE RECEPTOR"/>
    <property type="match status" value="1"/>
</dbReference>
<evidence type="ECO:0000256" key="7">
    <source>
        <dbReference type="ARBA" id="ARBA00023065"/>
    </source>
</evidence>
<dbReference type="PANTHER" id="PTHR32552">
    <property type="entry name" value="FERRICHROME IRON RECEPTOR-RELATED"/>
    <property type="match status" value="1"/>
</dbReference>
<proteinExistence type="inferred from homology"/>
<evidence type="ECO:0000259" key="16">
    <source>
        <dbReference type="Pfam" id="PF07715"/>
    </source>
</evidence>
<keyword evidence="6" id="KW-0408">Iron</keyword>
<dbReference type="Pfam" id="PF00593">
    <property type="entry name" value="TonB_dep_Rec_b-barrel"/>
    <property type="match status" value="1"/>
</dbReference>
<dbReference type="InterPro" id="IPR037066">
    <property type="entry name" value="Plug_dom_sf"/>
</dbReference>
<evidence type="ECO:0000256" key="1">
    <source>
        <dbReference type="ARBA" id="ARBA00004571"/>
    </source>
</evidence>
<dbReference type="PROSITE" id="PS52016">
    <property type="entry name" value="TONB_DEPENDENT_REC_3"/>
    <property type="match status" value="1"/>
</dbReference>
<feature type="domain" description="TonB-dependent receptor-like beta-barrel" evidence="15">
    <location>
        <begin position="224"/>
        <end position="659"/>
    </location>
</feature>
<dbReference type="InterPro" id="IPR000531">
    <property type="entry name" value="Beta-barrel_TonB"/>
</dbReference>
<dbReference type="Gene3D" id="2.170.130.10">
    <property type="entry name" value="TonB-dependent receptor, plug domain"/>
    <property type="match status" value="1"/>
</dbReference>
<dbReference type="Pfam" id="PF07715">
    <property type="entry name" value="Plug"/>
    <property type="match status" value="1"/>
</dbReference>
<evidence type="ECO:0000256" key="2">
    <source>
        <dbReference type="ARBA" id="ARBA00022448"/>
    </source>
</evidence>
<keyword evidence="17" id="KW-0675">Receptor</keyword>
<feature type="domain" description="TonB-dependent receptor plug" evidence="16">
    <location>
        <begin position="54"/>
        <end position="170"/>
    </location>
</feature>
<evidence type="ECO:0000256" key="12">
    <source>
        <dbReference type="RuleBase" id="RU003357"/>
    </source>
</evidence>
<evidence type="ECO:0000313" key="17">
    <source>
        <dbReference type="EMBL" id="RJE82325.1"/>
    </source>
</evidence>
<keyword evidence="4" id="KW-0410">Iron transport</keyword>
<gene>
    <name evidence="17" type="ORF">D3P04_20710</name>
</gene>
<evidence type="ECO:0000256" key="3">
    <source>
        <dbReference type="ARBA" id="ARBA00022452"/>
    </source>
</evidence>
<evidence type="ECO:0000256" key="14">
    <source>
        <dbReference type="SAM" id="SignalP"/>
    </source>
</evidence>
<dbReference type="Gene3D" id="2.40.170.20">
    <property type="entry name" value="TonB-dependent receptor, beta-barrel domain"/>
    <property type="match status" value="1"/>
</dbReference>
<feature type="signal peptide" evidence="14">
    <location>
        <begin position="1"/>
        <end position="28"/>
    </location>
</feature>
<comment type="caution">
    <text evidence="17">The sequence shown here is derived from an EMBL/GenBank/DDBJ whole genome shotgun (WGS) entry which is preliminary data.</text>
</comment>
<evidence type="ECO:0000259" key="15">
    <source>
        <dbReference type="Pfam" id="PF00593"/>
    </source>
</evidence>
<keyword evidence="18" id="KW-1185">Reference proteome</keyword>
<keyword evidence="7" id="KW-0406">Ion transport</keyword>
<dbReference type="InterPro" id="IPR036942">
    <property type="entry name" value="Beta-barrel_TonB_sf"/>
</dbReference>
<evidence type="ECO:0000256" key="13">
    <source>
        <dbReference type="SAM" id="MobiDB-lite"/>
    </source>
</evidence>
<evidence type="ECO:0000313" key="18">
    <source>
        <dbReference type="Proteomes" id="UP000284202"/>
    </source>
</evidence>
<keyword evidence="5 11" id="KW-0812">Transmembrane</keyword>
<keyword evidence="14" id="KW-0732">Signal</keyword>
<comment type="subcellular location">
    <subcellularLocation>
        <location evidence="1 11">Cell outer membrane</location>
        <topology evidence="1 11">Multi-pass membrane protein</topology>
    </subcellularLocation>
</comment>
<evidence type="ECO:0000256" key="9">
    <source>
        <dbReference type="ARBA" id="ARBA00023136"/>
    </source>
</evidence>
<dbReference type="CDD" id="cd01347">
    <property type="entry name" value="ligand_gated_channel"/>
    <property type="match status" value="1"/>
</dbReference>
<dbReference type="SUPFAM" id="SSF56935">
    <property type="entry name" value="Porins"/>
    <property type="match status" value="1"/>
</dbReference>
<evidence type="ECO:0000256" key="5">
    <source>
        <dbReference type="ARBA" id="ARBA00022692"/>
    </source>
</evidence>
<comment type="similarity">
    <text evidence="11 12">Belongs to the TonB-dependent receptor family.</text>
</comment>
<feature type="region of interest" description="Disordered" evidence="13">
    <location>
        <begin position="93"/>
        <end position="114"/>
    </location>
</feature>
<protein>
    <submittedName>
        <fullName evidence="17">TonB-dependent receptor</fullName>
    </submittedName>
</protein>
<dbReference type="RefSeq" id="WP_119751769.1">
    <property type="nucleotide sequence ID" value="NZ_QZCG01000017.1"/>
</dbReference>
<reference evidence="18" key="1">
    <citation type="submission" date="2018-09" db="EMBL/GenBank/DDBJ databases">
        <title>Acidovorax cavernicola nov. sp. isolated from Gruta de las Maravillas (Aracena, Spain).</title>
        <authorList>
            <person name="Jurado V."/>
            <person name="Gutierrez-Patricio S."/>
            <person name="Gonzalez-Pimentel J.L."/>
            <person name="Miller A.Z."/>
            <person name="Laiz L."/>
            <person name="Saiz-Jimenez C."/>
        </authorList>
    </citation>
    <scope>NUCLEOTIDE SEQUENCE [LARGE SCALE GENOMIC DNA]</scope>
    <source>
        <strain evidence="18">1011MAR3C25</strain>
    </source>
</reference>
<evidence type="ECO:0000256" key="6">
    <source>
        <dbReference type="ARBA" id="ARBA00023004"/>
    </source>
</evidence>
<accession>A0A418SN04</accession>
<evidence type="ECO:0000256" key="8">
    <source>
        <dbReference type="ARBA" id="ARBA00023077"/>
    </source>
</evidence>
<keyword evidence="2 11" id="KW-0813">Transport</keyword>
<dbReference type="GO" id="GO:0006826">
    <property type="term" value="P:iron ion transport"/>
    <property type="evidence" value="ECO:0007669"/>
    <property type="project" value="UniProtKB-KW"/>
</dbReference>
<dbReference type="Proteomes" id="UP000284202">
    <property type="component" value="Unassembled WGS sequence"/>
</dbReference>
<organism evidence="17 18">
    <name type="scientific">Paracoccus onubensis</name>
    <dbReference type="NCBI Taxonomy" id="1675788"/>
    <lineage>
        <taxon>Bacteria</taxon>
        <taxon>Pseudomonadati</taxon>
        <taxon>Pseudomonadota</taxon>
        <taxon>Alphaproteobacteria</taxon>
        <taxon>Rhodobacterales</taxon>
        <taxon>Paracoccaceae</taxon>
        <taxon>Paracoccus</taxon>
    </lineage>
</organism>
<evidence type="ECO:0000256" key="10">
    <source>
        <dbReference type="ARBA" id="ARBA00023237"/>
    </source>
</evidence>
<dbReference type="OrthoDB" id="7313036at2"/>
<name>A0A418SN04_9RHOB</name>
<keyword evidence="3 11" id="KW-1134">Transmembrane beta strand</keyword>
<evidence type="ECO:0000256" key="4">
    <source>
        <dbReference type="ARBA" id="ARBA00022496"/>
    </source>
</evidence>
<evidence type="ECO:0000256" key="11">
    <source>
        <dbReference type="PROSITE-ProRule" id="PRU01360"/>
    </source>
</evidence>
<sequence>MNGRFTGYLLGSVALAAFTVTGAIPAAAQDAGTQETTLLKEIILTGEKTARSLDQTASSAAVVTTSDIEDNPQTETISEAISNVPNISYANQGGLGGAPTIRGQDSEGPNSGATAFFGGTQPRTSINLDGHYLSYNELVFSASSLWDVESIEVFRGPQTVTQGANSIAGAIIVNTKDPTFQPEGAVQLEYGSRSKRRVSLMASGPVATDLAARVALDYSARDTFIDYTNPAFAPTATGEDYESKNARFKLLWEPADLPGFSAKLTYSHLNTNRPTWEATTKPFEDMESMTISNPAWSQRSNVAVADLRYDMGNGVVLTNQLQYSDMHTFRDTNPADLGTAILDQENLSNETRATFGEEGDPISGVVGIYASHTKSDEILYQRGTTTYDDEKDSLGIFSEVNWRFADRWTLSAGLRYQRDHIQRQGESNLSPTPLDYDEEFDAWLPKLSLAYEVTPDTTIGALVSKGYNPGGVSLNLNTGEYKTYDAEKVWNYELFARTHLMDDRLFLSGNLFYSDFRDAQRYVFAEIAGSGDWSSYTINAEKAKSYGLELAMDYRVTDNLRLKAGAGLLRTEITEFSDALGDYEGTDFARAPSHTLTLGADWDVTPKLRLSGDVRHTDGYYSDDANSSDRKVGSYTIVNARAAYTPRDDMEIFAYVNNIFDDDSVTFVRPSASVGGYEATVVEPREIGVGMKMTF</sequence>
<dbReference type="InterPro" id="IPR039426">
    <property type="entry name" value="TonB-dep_rcpt-like"/>
</dbReference>
<dbReference type="AlphaFoldDB" id="A0A418SN04"/>
<dbReference type="EMBL" id="QZCG01000017">
    <property type="protein sequence ID" value="RJE82325.1"/>
    <property type="molecule type" value="Genomic_DNA"/>
</dbReference>
<keyword evidence="8 12" id="KW-0798">TonB box</keyword>